<dbReference type="GeneID" id="68573776"/>
<reference evidence="2 3" key="1">
    <citation type="journal article" date="2019" name="Int. J. Syst. Evol. Microbiol.">
        <title>The Global Catalogue of Microorganisms (GCM) 10K type strain sequencing project: providing services to taxonomists for standard genome sequencing and annotation.</title>
        <authorList>
            <consortium name="The Broad Institute Genomics Platform"/>
            <consortium name="The Broad Institute Genome Sequencing Center for Infectious Disease"/>
            <person name="Wu L."/>
            <person name="Ma J."/>
        </authorList>
    </citation>
    <scope>NUCLEOTIDE SEQUENCE [LARGE SCALE GENOMIC DNA]</scope>
    <source>
        <strain evidence="2 3">JCM 16327</strain>
    </source>
</reference>
<comment type="caution">
    <text evidence="2">The sequence shown here is derived from an EMBL/GenBank/DDBJ whole genome shotgun (WGS) entry which is preliminary data.</text>
</comment>
<dbReference type="EMBL" id="BAAADU010000002">
    <property type="protein sequence ID" value="GAA0653071.1"/>
    <property type="molecule type" value="Genomic_DNA"/>
</dbReference>
<evidence type="ECO:0000256" key="1">
    <source>
        <dbReference type="SAM" id="Phobius"/>
    </source>
</evidence>
<dbReference type="Proteomes" id="UP001500194">
    <property type="component" value="Unassembled WGS sequence"/>
</dbReference>
<keyword evidence="1" id="KW-1133">Transmembrane helix</keyword>
<proteinExistence type="predicted"/>
<dbReference type="Pfam" id="PF23923">
    <property type="entry name" value="DUF7262"/>
    <property type="match status" value="1"/>
</dbReference>
<keyword evidence="1" id="KW-0472">Membrane</keyword>
<keyword evidence="3" id="KW-1185">Reference proteome</keyword>
<name>A0AAV3T1K5_9EURY</name>
<organism evidence="2 3">
    <name type="scientific">Salarchaeum japonicum</name>
    <dbReference type="NCBI Taxonomy" id="555573"/>
    <lineage>
        <taxon>Archaea</taxon>
        <taxon>Methanobacteriati</taxon>
        <taxon>Methanobacteriota</taxon>
        <taxon>Stenosarchaea group</taxon>
        <taxon>Halobacteria</taxon>
        <taxon>Halobacteriales</taxon>
        <taxon>Halobacteriaceae</taxon>
    </lineage>
</organism>
<dbReference type="InterPro" id="IPR055686">
    <property type="entry name" value="DUF7262"/>
</dbReference>
<dbReference type="AlphaFoldDB" id="A0AAV3T1K5"/>
<accession>A0AAV3T1K5</accession>
<protein>
    <submittedName>
        <fullName evidence="2">Uncharacterized protein</fullName>
    </submittedName>
</protein>
<gene>
    <name evidence="2" type="ORF">GCM10009019_15470</name>
</gene>
<feature type="transmembrane region" description="Helical" evidence="1">
    <location>
        <begin position="12"/>
        <end position="29"/>
    </location>
</feature>
<evidence type="ECO:0000313" key="2">
    <source>
        <dbReference type="EMBL" id="GAA0653071.1"/>
    </source>
</evidence>
<keyword evidence="1" id="KW-0812">Transmembrane</keyword>
<sequence length="141" mass="14221">MSARGVSTAIDTVLAVSLVAAAVTALFVLTPAPQPSPPDAGHALDALAVTTATANATSGPVRATVAVHLAAAAPRPDSSYARAVAAVVRDRIDALPGRSSVLVRADGRALRVGASPPRDADTTAAVLRVGDASIVLRRWWA</sequence>
<evidence type="ECO:0000313" key="3">
    <source>
        <dbReference type="Proteomes" id="UP001500194"/>
    </source>
</evidence>
<dbReference type="RefSeq" id="WP_227260769.1">
    <property type="nucleotide sequence ID" value="NZ_BAAADU010000002.1"/>
</dbReference>